<organism evidence="1">
    <name type="scientific">Rhizophora mucronata</name>
    <name type="common">Asiatic mangrove</name>
    <dbReference type="NCBI Taxonomy" id="61149"/>
    <lineage>
        <taxon>Eukaryota</taxon>
        <taxon>Viridiplantae</taxon>
        <taxon>Streptophyta</taxon>
        <taxon>Embryophyta</taxon>
        <taxon>Tracheophyta</taxon>
        <taxon>Spermatophyta</taxon>
        <taxon>Magnoliopsida</taxon>
        <taxon>eudicotyledons</taxon>
        <taxon>Gunneridae</taxon>
        <taxon>Pentapetalae</taxon>
        <taxon>rosids</taxon>
        <taxon>fabids</taxon>
        <taxon>Malpighiales</taxon>
        <taxon>Rhizophoraceae</taxon>
        <taxon>Rhizophora</taxon>
    </lineage>
</organism>
<accession>A0A2P2R5A1</accession>
<dbReference type="AlphaFoldDB" id="A0A2P2R5A1"/>
<sequence length="40" mass="4930">MVFWYHIYSQTGGHICCRCCSEDPRCRWFGKERHKERIIP</sequence>
<dbReference type="EMBL" id="GGEC01093921">
    <property type="protein sequence ID" value="MBX74405.1"/>
    <property type="molecule type" value="Transcribed_RNA"/>
</dbReference>
<evidence type="ECO:0000313" key="1">
    <source>
        <dbReference type="EMBL" id="MBX74405.1"/>
    </source>
</evidence>
<proteinExistence type="predicted"/>
<reference evidence="1" key="1">
    <citation type="submission" date="2018-02" db="EMBL/GenBank/DDBJ databases">
        <title>Rhizophora mucronata_Transcriptome.</title>
        <authorList>
            <person name="Meera S.P."/>
            <person name="Sreeshan A."/>
            <person name="Augustine A."/>
        </authorList>
    </citation>
    <scope>NUCLEOTIDE SEQUENCE</scope>
    <source>
        <tissue evidence="1">Leaf</tissue>
    </source>
</reference>
<name>A0A2P2R5A1_RHIMU</name>
<protein>
    <submittedName>
        <fullName evidence="1">Uncharacterized protein</fullName>
    </submittedName>
</protein>